<accession>A0A3N4JCM0</accession>
<dbReference type="EMBL" id="ML120437">
    <property type="protein sequence ID" value="RPA94431.1"/>
    <property type="molecule type" value="Genomic_DNA"/>
</dbReference>
<evidence type="ECO:0000313" key="1">
    <source>
        <dbReference type="EMBL" id="RPA94431.1"/>
    </source>
</evidence>
<gene>
    <name evidence="1" type="ORF">L873DRAFT_1434797</name>
</gene>
<proteinExistence type="predicted"/>
<keyword evidence="2" id="KW-1185">Reference proteome</keyword>
<sequence>MKADVNPELGQGKHPTGDLAISSLVQSYHPPLFSNFRSFIQMLQNYRGGATSGKDTTMKWCYCSVTALNTEKLGDVQVPTPRTRLHPHELFFASKRNFPE</sequence>
<evidence type="ECO:0000313" key="2">
    <source>
        <dbReference type="Proteomes" id="UP000276215"/>
    </source>
</evidence>
<reference evidence="1 2" key="1">
    <citation type="journal article" date="2018" name="Nat. Ecol. Evol.">
        <title>Pezizomycetes genomes reveal the molecular basis of ectomycorrhizal truffle lifestyle.</title>
        <authorList>
            <person name="Murat C."/>
            <person name="Payen T."/>
            <person name="Noel B."/>
            <person name="Kuo A."/>
            <person name="Morin E."/>
            <person name="Chen J."/>
            <person name="Kohler A."/>
            <person name="Krizsan K."/>
            <person name="Balestrini R."/>
            <person name="Da Silva C."/>
            <person name="Montanini B."/>
            <person name="Hainaut M."/>
            <person name="Levati E."/>
            <person name="Barry K.W."/>
            <person name="Belfiori B."/>
            <person name="Cichocki N."/>
            <person name="Clum A."/>
            <person name="Dockter R.B."/>
            <person name="Fauchery L."/>
            <person name="Guy J."/>
            <person name="Iotti M."/>
            <person name="Le Tacon F."/>
            <person name="Lindquist E.A."/>
            <person name="Lipzen A."/>
            <person name="Malagnac F."/>
            <person name="Mello A."/>
            <person name="Molinier V."/>
            <person name="Miyauchi S."/>
            <person name="Poulain J."/>
            <person name="Riccioni C."/>
            <person name="Rubini A."/>
            <person name="Sitrit Y."/>
            <person name="Splivallo R."/>
            <person name="Traeger S."/>
            <person name="Wang M."/>
            <person name="Zifcakova L."/>
            <person name="Wipf D."/>
            <person name="Zambonelli A."/>
            <person name="Paolocci F."/>
            <person name="Nowrousian M."/>
            <person name="Ottonello S."/>
            <person name="Baldrian P."/>
            <person name="Spatafora J.W."/>
            <person name="Henrissat B."/>
            <person name="Nagy L.G."/>
            <person name="Aury J.M."/>
            <person name="Wincker P."/>
            <person name="Grigoriev I.V."/>
            <person name="Bonfante P."/>
            <person name="Martin F.M."/>
        </authorList>
    </citation>
    <scope>NUCLEOTIDE SEQUENCE [LARGE SCALE GENOMIC DNA]</scope>
    <source>
        <strain evidence="1 2">120613-1</strain>
    </source>
</reference>
<name>A0A3N4JCM0_9PEZI</name>
<dbReference type="AlphaFoldDB" id="A0A3N4JCM0"/>
<protein>
    <submittedName>
        <fullName evidence="1">Uncharacterized protein</fullName>
    </submittedName>
</protein>
<organism evidence="1 2">
    <name type="scientific">Choiromyces venosus 120613-1</name>
    <dbReference type="NCBI Taxonomy" id="1336337"/>
    <lineage>
        <taxon>Eukaryota</taxon>
        <taxon>Fungi</taxon>
        <taxon>Dikarya</taxon>
        <taxon>Ascomycota</taxon>
        <taxon>Pezizomycotina</taxon>
        <taxon>Pezizomycetes</taxon>
        <taxon>Pezizales</taxon>
        <taxon>Tuberaceae</taxon>
        <taxon>Choiromyces</taxon>
    </lineage>
</organism>
<dbReference type="Proteomes" id="UP000276215">
    <property type="component" value="Unassembled WGS sequence"/>
</dbReference>